<organism evidence="3">
    <name type="scientific">Haemonchus contortus</name>
    <name type="common">Barber pole worm</name>
    <dbReference type="NCBI Taxonomy" id="6289"/>
    <lineage>
        <taxon>Eukaryota</taxon>
        <taxon>Metazoa</taxon>
        <taxon>Ecdysozoa</taxon>
        <taxon>Nematoda</taxon>
        <taxon>Chromadorea</taxon>
        <taxon>Rhabditida</taxon>
        <taxon>Rhabditina</taxon>
        <taxon>Rhabditomorpha</taxon>
        <taxon>Strongyloidea</taxon>
        <taxon>Trichostrongylidae</taxon>
        <taxon>Haemonchus</taxon>
    </lineage>
</organism>
<dbReference type="EMBL" id="CAVP010059776">
    <property type="protein sequence ID" value="CDL96072.1"/>
    <property type="molecule type" value="Genomic_DNA"/>
</dbReference>
<dbReference type="GO" id="GO:0004222">
    <property type="term" value="F:metalloendopeptidase activity"/>
    <property type="evidence" value="ECO:0007669"/>
    <property type="project" value="InterPro"/>
</dbReference>
<accession>W6NVX2</accession>
<gene>
    <name evidence="3" type="ORF">HCOI_00913700</name>
</gene>
<dbReference type="InterPro" id="IPR012314">
    <property type="entry name" value="Pept_M12B_GON-ADAMTSs"/>
</dbReference>
<evidence type="ECO:0000313" key="3">
    <source>
        <dbReference type="EMBL" id="CDL96072.1"/>
    </source>
</evidence>
<dbReference type="PROSITE" id="PS51046">
    <property type="entry name" value="GON"/>
    <property type="match status" value="1"/>
</dbReference>
<protein>
    <recommendedName>
        <fullName evidence="2">GON domain-containing protein</fullName>
    </recommendedName>
</protein>
<keyword evidence="1" id="KW-0479">Metal-binding</keyword>
<evidence type="ECO:0000256" key="1">
    <source>
        <dbReference type="ARBA" id="ARBA00022723"/>
    </source>
</evidence>
<evidence type="ECO:0000259" key="2">
    <source>
        <dbReference type="PROSITE" id="PS51046"/>
    </source>
</evidence>
<reference evidence="3" key="1">
    <citation type="submission" date="2013-03" db="EMBL/GenBank/DDBJ databases">
        <authorList>
            <person name="Aslett M."/>
        </authorList>
    </citation>
    <scope>NUCLEOTIDE SEQUENCE [LARGE SCALE GENOMIC DNA]</scope>
    <source>
        <strain evidence="3">ISE/inbred ISE</strain>
    </source>
</reference>
<name>W6NVX2_HAECO</name>
<comment type="caution">
    <text evidence="3">The sequence shown here is derived from an EMBL/GenBank/DDBJ whole genome shotgun (WGS) entry which is preliminary data.</text>
</comment>
<proteinExistence type="predicted"/>
<reference evidence="3" key="2">
    <citation type="submission" date="2013-05" db="EMBL/GenBank/DDBJ databases">
        <title>The genome and transcriptome of Haemonchus contortus: a key model parasite for drug and vaccine discovery.</title>
        <authorList>
            <person name="Laing R."/>
            <person name="Kikuchi T."/>
            <person name="Martinelli A."/>
            <person name="Tsai I.J."/>
            <person name="Beech R.N."/>
            <person name="Redman E."/>
            <person name="Holroyd N."/>
            <person name="Bartley D.J."/>
            <person name="Beasley H."/>
            <person name="Britton C."/>
            <person name="Curran D."/>
            <person name="Devaney E."/>
            <person name="Gilabert A."/>
            <person name="Jackson F."/>
            <person name="Hunt M."/>
            <person name="Johnston S."/>
            <person name="Kryukov I."/>
            <person name="Li K."/>
            <person name="Morrison A.A."/>
            <person name="Reid A.J."/>
            <person name="Sargison N."/>
            <person name="Saunders G."/>
            <person name="Wasmuth J.D."/>
            <person name="Wolstenholme A."/>
            <person name="Berriman M."/>
            <person name="Gilleard J.S."/>
            <person name="Cotton J.A."/>
        </authorList>
    </citation>
    <scope>NUCLEOTIDE SEQUENCE [LARGE SCALE GENOMIC DNA]</scope>
    <source>
        <strain evidence="3">ISE/inbred ISE</strain>
    </source>
</reference>
<sequence length="70" mass="7944">MFVCPFVRPSSRKQDEECECQCDVGRKREVDMVFTGGTDFRFVRQTATAYRIHLSTSELGRAGLSVGRPK</sequence>
<dbReference type="AlphaFoldDB" id="W6NVX2"/>
<feature type="domain" description="GON" evidence="2">
    <location>
        <begin position="1"/>
        <end position="70"/>
    </location>
</feature>
<dbReference type="GO" id="GO:0008270">
    <property type="term" value="F:zinc ion binding"/>
    <property type="evidence" value="ECO:0007669"/>
    <property type="project" value="InterPro"/>
</dbReference>